<dbReference type="InterPro" id="IPR036640">
    <property type="entry name" value="ABC1_TM_sf"/>
</dbReference>
<dbReference type="GO" id="GO:0034040">
    <property type="term" value="F:ATPase-coupled lipid transmembrane transporter activity"/>
    <property type="evidence" value="ECO:0007669"/>
    <property type="project" value="TreeGrafter"/>
</dbReference>
<evidence type="ECO:0000256" key="7">
    <source>
        <dbReference type="ARBA" id="ARBA00022989"/>
    </source>
</evidence>
<dbReference type="SUPFAM" id="SSF90123">
    <property type="entry name" value="ABC transporter transmembrane region"/>
    <property type="match status" value="1"/>
</dbReference>
<dbReference type="FunFam" id="3.40.50.300:FF:000221">
    <property type="entry name" value="Multidrug ABC transporter ATP-binding protein"/>
    <property type="match status" value="1"/>
</dbReference>
<evidence type="ECO:0000256" key="4">
    <source>
        <dbReference type="ARBA" id="ARBA00022692"/>
    </source>
</evidence>
<keyword evidence="8 9" id="KW-0472">Membrane</keyword>
<keyword evidence="5" id="KW-0547">Nucleotide-binding</keyword>
<feature type="transmembrane region" description="Helical" evidence="9">
    <location>
        <begin position="21"/>
        <end position="41"/>
    </location>
</feature>
<dbReference type="RefSeq" id="WP_026667909.1">
    <property type="nucleotide sequence ID" value="NZ_FMUR01000013.1"/>
</dbReference>
<feature type="transmembrane region" description="Helical" evidence="9">
    <location>
        <begin position="136"/>
        <end position="153"/>
    </location>
</feature>
<gene>
    <name evidence="12" type="ORF">SAMN02910451_02258</name>
</gene>
<dbReference type="InterPro" id="IPR003593">
    <property type="entry name" value="AAA+_ATPase"/>
</dbReference>
<comment type="subcellular location">
    <subcellularLocation>
        <location evidence="1">Cell membrane</location>
        <topology evidence="1">Multi-pass membrane protein</topology>
    </subcellularLocation>
</comment>
<dbReference type="GO" id="GO:0005524">
    <property type="term" value="F:ATP binding"/>
    <property type="evidence" value="ECO:0007669"/>
    <property type="project" value="UniProtKB-KW"/>
</dbReference>
<dbReference type="InterPro" id="IPR017871">
    <property type="entry name" value="ABC_transporter-like_CS"/>
</dbReference>
<dbReference type="SUPFAM" id="SSF52540">
    <property type="entry name" value="P-loop containing nucleoside triphosphate hydrolases"/>
    <property type="match status" value="1"/>
</dbReference>
<dbReference type="OrthoDB" id="9762778at2"/>
<dbReference type="PROSITE" id="PS50929">
    <property type="entry name" value="ABC_TM1F"/>
    <property type="match status" value="1"/>
</dbReference>
<evidence type="ECO:0000256" key="1">
    <source>
        <dbReference type="ARBA" id="ARBA00004651"/>
    </source>
</evidence>
<dbReference type="Pfam" id="PF00005">
    <property type="entry name" value="ABC_tran"/>
    <property type="match status" value="1"/>
</dbReference>
<dbReference type="AlphaFoldDB" id="A0A1G5F4Z2"/>
<dbReference type="SMART" id="SM00382">
    <property type="entry name" value="AAA"/>
    <property type="match status" value="1"/>
</dbReference>
<feature type="domain" description="ABC transporter" evidence="10">
    <location>
        <begin position="331"/>
        <end position="565"/>
    </location>
</feature>
<reference evidence="13" key="1">
    <citation type="submission" date="2016-10" db="EMBL/GenBank/DDBJ databases">
        <authorList>
            <person name="Varghese N."/>
            <person name="Submissions S."/>
        </authorList>
    </citation>
    <scope>NUCLEOTIDE SEQUENCE [LARGE SCALE GENOMIC DNA]</scope>
    <source>
        <strain evidence="13">XBD2006</strain>
    </source>
</reference>
<keyword evidence="7 9" id="KW-1133">Transmembrane helix</keyword>
<dbReference type="PROSITE" id="PS00211">
    <property type="entry name" value="ABC_TRANSPORTER_1"/>
    <property type="match status" value="1"/>
</dbReference>
<evidence type="ECO:0000256" key="8">
    <source>
        <dbReference type="ARBA" id="ARBA00023136"/>
    </source>
</evidence>
<evidence type="ECO:0000256" key="6">
    <source>
        <dbReference type="ARBA" id="ARBA00022840"/>
    </source>
</evidence>
<dbReference type="InterPro" id="IPR011527">
    <property type="entry name" value="ABC1_TM_dom"/>
</dbReference>
<dbReference type="InterPro" id="IPR039421">
    <property type="entry name" value="Type_1_exporter"/>
</dbReference>
<evidence type="ECO:0000256" key="3">
    <source>
        <dbReference type="ARBA" id="ARBA00022475"/>
    </source>
</evidence>
<dbReference type="InterPro" id="IPR027417">
    <property type="entry name" value="P-loop_NTPase"/>
</dbReference>
<dbReference type="PROSITE" id="PS50893">
    <property type="entry name" value="ABC_TRANSPORTER_2"/>
    <property type="match status" value="1"/>
</dbReference>
<evidence type="ECO:0000313" key="12">
    <source>
        <dbReference type="EMBL" id="SCY34319.1"/>
    </source>
</evidence>
<feature type="transmembrane region" description="Helical" evidence="9">
    <location>
        <begin position="53"/>
        <end position="74"/>
    </location>
</feature>
<keyword evidence="13" id="KW-1185">Reference proteome</keyword>
<feature type="transmembrane region" description="Helical" evidence="9">
    <location>
        <begin position="271"/>
        <end position="292"/>
    </location>
</feature>
<evidence type="ECO:0000313" key="13">
    <source>
        <dbReference type="Proteomes" id="UP000183047"/>
    </source>
</evidence>
<evidence type="ECO:0000259" key="10">
    <source>
        <dbReference type="PROSITE" id="PS50893"/>
    </source>
</evidence>
<evidence type="ECO:0000256" key="9">
    <source>
        <dbReference type="SAM" id="Phobius"/>
    </source>
</evidence>
<proteinExistence type="predicted"/>
<evidence type="ECO:0000256" key="5">
    <source>
        <dbReference type="ARBA" id="ARBA00022741"/>
    </source>
</evidence>
<dbReference type="Gene3D" id="3.40.50.300">
    <property type="entry name" value="P-loop containing nucleotide triphosphate hydrolases"/>
    <property type="match status" value="1"/>
</dbReference>
<dbReference type="Gene3D" id="1.20.1560.10">
    <property type="entry name" value="ABC transporter type 1, transmembrane domain"/>
    <property type="match status" value="1"/>
</dbReference>
<dbReference type="EMBL" id="FMUR01000013">
    <property type="protein sequence ID" value="SCY34319.1"/>
    <property type="molecule type" value="Genomic_DNA"/>
</dbReference>
<dbReference type="CDD" id="cd07346">
    <property type="entry name" value="ABC_6TM_exporters"/>
    <property type="match status" value="1"/>
</dbReference>
<name>A0A1G5F4Z2_9FIRM</name>
<sequence length="588" mass="65264">MFKKVLEYTGKYKKYTFLAMFLLFVGLAFNVLQFVAIYKMIDGATGGETSISFYAKWSTVMLICGLVYVGFYIYGLERSHFSAYNTLKNLRISLQKKMENLPLGEIQELGVGSLKKVFIDDIDNMELLIAHALPEGFSNLIVPLLVIIIMFFVDWKLALLSLASLPIGMVAMFAMYGAGTSKMGDYYASAQKMNDTIVEYVNGMEVVKIFGRDGDSYKRFSGDVMSYRDFTLAWYKICWPWMALYGSFLPCVALLTLPIGGYFVYTGSSTLSNFLLVMCMTFSIGPTILRALTFMSVLPQLNYKITSLENILSAEPLKQGTKSFEGKDHSIEFKNVKFSYDKKVDVIEDVSLTIPENTVTALVGESGSGKSTLAKILVHFYDVTGGSVKIGGQDITDMTLEALNREISFVSQEQFLFNMSIIENIRLGKPGASDEEVIEAANKAQCAEFLKRLDNGIYSMAGAAGKMLSGGERQRIALARAILKNAPIIVLDEATAFMDPENEEKMNNAIAELISDKTVIVIAHRLYSIKNSDKIVVMKSGKIQAEGTHDELLKNSEMYANLWELSEGAKEWSAADKGSKVTVKEAFA</sequence>
<keyword evidence="4 9" id="KW-0812">Transmembrane</keyword>
<accession>A0A1G5F4Z2</accession>
<feature type="domain" description="ABC transmembrane type-1" evidence="11">
    <location>
        <begin position="17"/>
        <end position="300"/>
    </location>
</feature>
<dbReference type="GO" id="GO:0140359">
    <property type="term" value="F:ABC-type transporter activity"/>
    <property type="evidence" value="ECO:0007669"/>
    <property type="project" value="InterPro"/>
</dbReference>
<organism evidence="12 13">
    <name type="scientific">Butyrivibrio hungatei</name>
    <dbReference type="NCBI Taxonomy" id="185008"/>
    <lineage>
        <taxon>Bacteria</taxon>
        <taxon>Bacillati</taxon>
        <taxon>Bacillota</taxon>
        <taxon>Clostridia</taxon>
        <taxon>Lachnospirales</taxon>
        <taxon>Lachnospiraceae</taxon>
        <taxon>Butyrivibrio</taxon>
    </lineage>
</organism>
<feature type="transmembrane region" description="Helical" evidence="9">
    <location>
        <begin position="242"/>
        <end position="265"/>
    </location>
</feature>
<keyword evidence="6 12" id="KW-0067">ATP-binding</keyword>
<dbReference type="PANTHER" id="PTHR24221:SF397">
    <property type="entry name" value="ABC TRANSPORTER, ATP-BINDING TRANSMEMBRANE PROTEIN"/>
    <property type="match status" value="1"/>
</dbReference>
<dbReference type="Proteomes" id="UP000183047">
    <property type="component" value="Unassembled WGS sequence"/>
</dbReference>
<dbReference type="Pfam" id="PF00664">
    <property type="entry name" value="ABC_membrane"/>
    <property type="match status" value="1"/>
</dbReference>
<dbReference type="InterPro" id="IPR003439">
    <property type="entry name" value="ABC_transporter-like_ATP-bd"/>
</dbReference>
<keyword evidence="3" id="KW-1003">Cell membrane</keyword>
<keyword evidence="2" id="KW-0813">Transport</keyword>
<dbReference type="GO" id="GO:0005886">
    <property type="term" value="C:plasma membrane"/>
    <property type="evidence" value="ECO:0007669"/>
    <property type="project" value="UniProtKB-SubCell"/>
</dbReference>
<feature type="transmembrane region" description="Helical" evidence="9">
    <location>
        <begin position="159"/>
        <end position="178"/>
    </location>
</feature>
<dbReference type="GO" id="GO:0016887">
    <property type="term" value="F:ATP hydrolysis activity"/>
    <property type="evidence" value="ECO:0007669"/>
    <property type="project" value="InterPro"/>
</dbReference>
<dbReference type="PANTHER" id="PTHR24221">
    <property type="entry name" value="ATP-BINDING CASSETTE SUB-FAMILY B"/>
    <property type="match status" value="1"/>
</dbReference>
<evidence type="ECO:0000259" key="11">
    <source>
        <dbReference type="PROSITE" id="PS50929"/>
    </source>
</evidence>
<evidence type="ECO:0000256" key="2">
    <source>
        <dbReference type="ARBA" id="ARBA00022448"/>
    </source>
</evidence>
<protein>
    <submittedName>
        <fullName evidence="12">ATP-binding cassette, subfamily B</fullName>
    </submittedName>
</protein>